<keyword evidence="1" id="KW-0472">Membrane</keyword>
<gene>
    <name evidence="2" type="ORF">OSTLU_25973</name>
</gene>
<feature type="transmembrane region" description="Helical" evidence="1">
    <location>
        <begin position="214"/>
        <end position="232"/>
    </location>
</feature>
<feature type="transmembrane region" description="Helical" evidence="1">
    <location>
        <begin position="98"/>
        <end position="118"/>
    </location>
</feature>
<keyword evidence="1" id="KW-1133">Transmembrane helix</keyword>
<evidence type="ECO:0000313" key="2">
    <source>
        <dbReference type="EMBL" id="ABO98348.1"/>
    </source>
</evidence>
<reference evidence="2 3" key="1">
    <citation type="journal article" date="2007" name="Proc. Natl. Acad. Sci. U.S.A.">
        <title>The tiny eukaryote Ostreococcus provides genomic insights into the paradox of plankton speciation.</title>
        <authorList>
            <person name="Palenik B."/>
            <person name="Grimwood J."/>
            <person name="Aerts A."/>
            <person name="Rouze P."/>
            <person name="Salamov A."/>
            <person name="Putnam N."/>
            <person name="Dupont C."/>
            <person name="Jorgensen R."/>
            <person name="Derelle E."/>
            <person name="Rombauts S."/>
            <person name="Zhou K."/>
            <person name="Otillar R."/>
            <person name="Merchant S.S."/>
            <person name="Podell S."/>
            <person name="Gaasterland T."/>
            <person name="Napoli C."/>
            <person name="Gendler K."/>
            <person name="Manuell A."/>
            <person name="Tai V."/>
            <person name="Vallon O."/>
            <person name="Piganeau G."/>
            <person name="Jancek S."/>
            <person name="Heijde M."/>
            <person name="Jabbari K."/>
            <person name="Bowler C."/>
            <person name="Lohr M."/>
            <person name="Robbens S."/>
            <person name="Werner G."/>
            <person name="Dubchak I."/>
            <person name="Pazour G.J."/>
            <person name="Ren Q."/>
            <person name="Paulsen I."/>
            <person name="Delwiche C."/>
            <person name="Schmutz J."/>
            <person name="Rokhsar D."/>
            <person name="Van de Peer Y."/>
            <person name="Moreau H."/>
            <person name="Grigoriev I.V."/>
        </authorList>
    </citation>
    <scope>NUCLEOTIDE SEQUENCE [LARGE SCALE GENOMIC DNA]</scope>
    <source>
        <strain evidence="2 3">CCE9901</strain>
    </source>
</reference>
<dbReference type="GeneID" id="5004242"/>
<dbReference type="KEGG" id="olu:OSTLU_25973"/>
<feature type="transmembrane region" description="Helical" evidence="1">
    <location>
        <begin position="150"/>
        <end position="176"/>
    </location>
</feature>
<dbReference type="RefSeq" id="XP_001420055.1">
    <property type="nucleotide sequence ID" value="XM_001420018.1"/>
</dbReference>
<dbReference type="Proteomes" id="UP000001568">
    <property type="component" value="Chromosome 10"/>
</dbReference>
<dbReference type="AlphaFoldDB" id="A4S390"/>
<name>A4S390_OSTLU</name>
<proteinExistence type="predicted"/>
<protein>
    <submittedName>
        <fullName evidence="2">Uncharacterized protein</fullName>
    </submittedName>
</protein>
<dbReference type="EMBL" id="CP000590">
    <property type="protein sequence ID" value="ABO98348.1"/>
    <property type="molecule type" value="Genomic_DNA"/>
</dbReference>
<evidence type="ECO:0000256" key="1">
    <source>
        <dbReference type="SAM" id="Phobius"/>
    </source>
</evidence>
<dbReference type="OMA" id="NPFNTHF"/>
<evidence type="ECO:0000313" key="3">
    <source>
        <dbReference type="Proteomes" id="UP000001568"/>
    </source>
</evidence>
<accession>A4S390</accession>
<keyword evidence="3" id="KW-1185">Reference proteome</keyword>
<dbReference type="Gramene" id="ABO98348">
    <property type="protein sequence ID" value="ABO98348"/>
    <property type="gene ID" value="OSTLU_25973"/>
</dbReference>
<dbReference type="HOGENOM" id="CLU_651149_0_0_1"/>
<sequence>MIAADYVATRGCQAALLSNQQTVRITKTQKSREVTIVVLCDANAQVDFSGTFVKLNPKSGHVGFEYAPAARMFAGFIIIWVIVFAVKGAYFWKRRDALTWLHVLLLAPVVTRLVWLIAANRFWINAENTGAGLPLSKSNFDAPTGGGTEALMFIGCLSLNQSTFFCTWIIVSYGWLITRRRMESWEVFVTNTFFFGMFGVNILCRTMFSSLVLIGFYLAYPGLLATTVANATRNLKSLRLQHLMISHSQNPGDAHVVEAKELIFRRMQGLVFWYVAAKITSSVTELFLEDDAWVRYLLGELIDFGAAITLTHILRPRTQANPFNTHFVRDWEAMFEGTMNSIADRIATLGLSPNEIPRPEFYVAYVGGRRERIVDGDVVIDISDDEWDSGVGCFHLILVENPCTPETVLQHLAIASPDRELT</sequence>
<organism evidence="2 3">
    <name type="scientific">Ostreococcus lucimarinus (strain CCE9901)</name>
    <dbReference type="NCBI Taxonomy" id="436017"/>
    <lineage>
        <taxon>Eukaryota</taxon>
        <taxon>Viridiplantae</taxon>
        <taxon>Chlorophyta</taxon>
        <taxon>Mamiellophyceae</taxon>
        <taxon>Mamiellales</taxon>
        <taxon>Bathycoccaceae</taxon>
        <taxon>Ostreococcus</taxon>
    </lineage>
</organism>
<dbReference type="OrthoDB" id="10430282at2759"/>
<feature type="transmembrane region" description="Helical" evidence="1">
    <location>
        <begin position="66"/>
        <end position="86"/>
    </location>
</feature>
<keyword evidence="1" id="KW-0812">Transmembrane</keyword>